<dbReference type="InterPro" id="IPR043519">
    <property type="entry name" value="NT_sf"/>
</dbReference>
<evidence type="ECO:0000313" key="3">
    <source>
        <dbReference type="EMBL" id="ETB62775.1"/>
    </source>
</evidence>
<dbReference type="Gene3D" id="1.10.1410.10">
    <property type="match status" value="1"/>
</dbReference>
<dbReference type="EMBL" id="KI635730">
    <property type="protein sequence ID" value="ETB62775.1"/>
    <property type="molecule type" value="Genomic_DNA"/>
</dbReference>
<accession>V7PUG2</accession>
<reference evidence="3 4" key="1">
    <citation type="submission" date="2013-11" db="EMBL/GenBank/DDBJ databases">
        <title>The Genome Sequence of Plasmodium yoelii 17X.</title>
        <authorList>
            <consortium name="The Broad Institute Genomics Platform"/>
            <consortium name="The Broad Institute Genome Sequencing Center for Infectious Disease"/>
            <person name="Neafsey D."/>
            <person name="Adams J."/>
            <person name="Walker B."/>
            <person name="Young S.K."/>
            <person name="Zeng Q."/>
            <person name="Gargeya S."/>
            <person name="Fitzgerald M."/>
            <person name="Haas B."/>
            <person name="Abouelleil A."/>
            <person name="Alvarado L."/>
            <person name="Chapman S.B."/>
            <person name="Gainer-Dewar J."/>
            <person name="Goldberg J."/>
            <person name="Griggs A."/>
            <person name="Gujja S."/>
            <person name="Hansen M."/>
            <person name="Howarth C."/>
            <person name="Imamovic A."/>
            <person name="Ireland A."/>
            <person name="Larimer J."/>
            <person name="McCowan C."/>
            <person name="Murphy C."/>
            <person name="Pearson M."/>
            <person name="Poon T.W."/>
            <person name="Priest M."/>
            <person name="Roberts A."/>
            <person name="Saif S."/>
            <person name="Shea T."/>
            <person name="Sykes S."/>
            <person name="Wortman J."/>
            <person name="Nusbaum C."/>
            <person name="Birren B."/>
        </authorList>
    </citation>
    <scope>NUCLEOTIDE SEQUENCE [LARGE SCALE GENOMIC DNA]</scope>
    <source>
        <strain evidence="3 4">17X</strain>
    </source>
</reference>
<dbReference type="SUPFAM" id="SSF81301">
    <property type="entry name" value="Nucleotidyltransferase"/>
    <property type="match status" value="1"/>
</dbReference>
<dbReference type="PANTHER" id="PTHR23092:SF15">
    <property type="entry name" value="INACTIVE NON-CANONICAL POLY(A) RNA POLYMERASE PROTEIN TRF4-2-RELATED"/>
    <property type="match status" value="1"/>
</dbReference>
<dbReference type="GO" id="GO:1990817">
    <property type="term" value="F:poly(A) RNA polymerase activity"/>
    <property type="evidence" value="ECO:0007669"/>
    <property type="project" value="InterPro"/>
</dbReference>
<evidence type="ECO:0000259" key="2">
    <source>
        <dbReference type="Pfam" id="PF22600"/>
    </source>
</evidence>
<dbReference type="AlphaFoldDB" id="V7PUG2"/>
<keyword evidence="4" id="KW-1185">Reference proteome</keyword>
<dbReference type="SUPFAM" id="SSF81631">
    <property type="entry name" value="PAP/OAS1 substrate-binding domain"/>
    <property type="match status" value="1"/>
</dbReference>
<feature type="domain" description="Poly(A) RNA polymerase mitochondrial-like central palm" evidence="2">
    <location>
        <begin position="286"/>
        <end position="405"/>
    </location>
</feature>
<sequence>MDDLYYFLYNEEEPESVKEAKLELHKVLKKNRERPNRVNKPMKEADTVISLVDNPEDINKNIKEKKIIDDISNTEQNVQTDHVKKKQKTLSKNKNKNKNKNTDEATNSQGNVSDISIYSCSSVSSGSDSSSSINYLSNLDKEKSLSSVKNKSKIMFYGNSINNDETFDNNQFNGNNNKRKRDEEQNNLNEPWKEKNSKWRKINNEGNGNENEKDILQYFKINYQKLTSLEQKYYKHMMKKLKIRYDNKKKIFFANDNFTKTFSDVITKNGSDNFNFIGYLEYSFRYLLEWLTPTKEEKLLKLKSVIKLEMIVKSIYPNCKMEIFGSFVTGLSIPSSDIDVCFMDIKQAEIETLTIIGYVLIKLNVCRNMRIIKDAKVKILKYTDNESGANVDICINQKSSKESTDFVKKKIKEYIYLRPLVILIKFFLNSRNLNETYTGGIGSFMLCCMVLHFLQIHPLTFDTKIYNNTNLVSLIIEFFYFYNLDYPLNDKCSVLRGLGHVMPRYMRSEYERNNNRLCIENPIDISIDVGANSYKIRYILHIFSHNFCNLITLIKKLKKQGVPLFRNKYNTTRKGQHDNNFIQGNKLNPNSIFPLFYGNFLNPNNIAFTKRFKNNFPNSLWNIDQFDFAYTQEEKNKLFEMICNDMSSYFLNNFGESMDAVNIFSTIDRAFFFSLDIFSNIFKCV</sequence>
<dbReference type="GO" id="GO:0003729">
    <property type="term" value="F:mRNA binding"/>
    <property type="evidence" value="ECO:0007669"/>
    <property type="project" value="TreeGrafter"/>
</dbReference>
<dbReference type="Proteomes" id="UP000018538">
    <property type="component" value="Unassembled WGS sequence"/>
</dbReference>
<organism evidence="3 4">
    <name type="scientific">Plasmodium yoelii 17X</name>
    <dbReference type="NCBI Taxonomy" id="1323249"/>
    <lineage>
        <taxon>Eukaryota</taxon>
        <taxon>Sar</taxon>
        <taxon>Alveolata</taxon>
        <taxon>Apicomplexa</taxon>
        <taxon>Aconoidasida</taxon>
        <taxon>Haemosporida</taxon>
        <taxon>Plasmodiidae</taxon>
        <taxon>Plasmodium</taxon>
        <taxon>Plasmodium (Vinckeia)</taxon>
    </lineage>
</organism>
<feature type="region of interest" description="Disordered" evidence="1">
    <location>
        <begin position="165"/>
        <end position="206"/>
    </location>
</feature>
<dbReference type="GO" id="GO:0005730">
    <property type="term" value="C:nucleolus"/>
    <property type="evidence" value="ECO:0007669"/>
    <property type="project" value="TreeGrafter"/>
</dbReference>
<dbReference type="Pfam" id="PF22600">
    <property type="entry name" value="MTPAP-like_central"/>
    <property type="match status" value="1"/>
</dbReference>
<dbReference type="OrthoDB" id="273917at2759"/>
<proteinExistence type="predicted"/>
<dbReference type="Gene3D" id="3.30.460.10">
    <property type="entry name" value="Beta Polymerase, domain 2"/>
    <property type="match status" value="1"/>
</dbReference>
<name>V7PUG2_PLAYE</name>
<dbReference type="PANTHER" id="PTHR23092">
    <property type="entry name" value="POLY(A) RNA POLYMERASE"/>
    <property type="match status" value="1"/>
</dbReference>
<feature type="region of interest" description="Disordered" evidence="1">
    <location>
        <begin position="76"/>
        <end position="110"/>
    </location>
</feature>
<dbReference type="CDD" id="cd05402">
    <property type="entry name" value="NT_PAP_TUTase"/>
    <property type="match status" value="1"/>
</dbReference>
<dbReference type="GO" id="GO:0031123">
    <property type="term" value="P:RNA 3'-end processing"/>
    <property type="evidence" value="ECO:0007669"/>
    <property type="project" value="TreeGrafter"/>
</dbReference>
<feature type="compositionally biased region" description="Basic residues" evidence="1">
    <location>
        <begin position="83"/>
        <end position="99"/>
    </location>
</feature>
<dbReference type="InterPro" id="IPR054708">
    <property type="entry name" value="MTPAP-like_central"/>
</dbReference>
<dbReference type="GO" id="GO:0043634">
    <property type="term" value="P:polyadenylation-dependent ncRNA catabolic process"/>
    <property type="evidence" value="ECO:0007669"/>
    <property type="project" value="TreeGrafter"/>
</dbReference>
<protein>
    <recommendedName>
        <fullName evidence="2">Poly(A) RNA polymerase mitochondrial-like central palm domain-containing protein</fullName>
    </recommendedName>
</protein>
<evidence type="ECO:0000256" key="1">
    <source>
        <dbReference type="SAM" id="MobiDB-lite"/>
    </source>
</evidence>
<dbReference type="InterPro" id="IPR045862">
    <property type="entry name" value="Trf4-like"/>
</dbReference>
<dbReference type="GO" id="GO:0031499">
    <property type="term" value="C:TRAMP complex"/>
    <property type="evidence" value="ECO:0007669"/>
    <property type="project" value="TreeGrafter"/>
</dbReference>
<evidence type="ECO:0000313" key="4">
    <source>
        <dbReference type="Proteomes" id="UP000018538"/>
    </source>
</evidence>
<gene>
    <name evidence="3" type="ORF">YYC_00462</name>
</gene>